<dbReference type="EC" id="2.5.1.-" evidence="2"/>
<dbReference type="Proteomes" id="UP000007881">
    <property type="component" value="Chromosome"/>
</dbReference>
<dbReference type="Gene3D" id="3.90.1210.10">
    <property type="entry name" value="Antifreeze-like/N-acetylneuraminic acid synthase C-terminal domain"/>
    <property type="match status" value="1"/>
</dbReference>
<reference evidence="2" key="1">
    <citation type="submission" date="2012-02" db="EMBL/GenBank/DDBJ databases">
        <title>Complete genome sequence of Phycisphaera mikurensis NBRC 102666.</title>
        <authorList>
            <person name="Ankai A."/>
            <person name="Hosoyama A."/>
            <person name="Terui Y."/>
            <person name="Sekine M."/>
            <person name="Fukai R."/>
            <person name="Kato Y."/>
            <person name="Nakamura S."/>
            <person name="Yamada-Narita S."/>
            <person name="Kawakoshi A."/>
            <person name="Fukunaga Y."/>
            <person name="Yamazaki S."/>
            <person name="Fujita N."/>
        </authorList>
    </citation>
    <scope>NUCLEOTIDE SEQUENCE [LARGE SCALE GENOMIC DNA]</scope>
    <source>
        <strain evidence="2">NBRC 102666</strain>
    </source>
</reference>
<evidence type="ECO:0000259" key="1">
    <source>
        <dbReference type="PROSITE" id="PS50844"/>
    </source>
</evidence>
<evidence type="ECO:0000313" key="3">
    <source>
        <dbReference type="Proteomes" id="UP000007881"/>
    </source>
</evidence>
<dbReference type="PROSITE" id="PS50844">
    <property type="entry name" value="AFP_LIKE"/>
    <property type="match status" value="1"/>
</dbReference>
<dbReference type="EMBL" id="AP012338">
    <property type="protein sequence ID" value="BAM05143.1"/>
    <property type="molecule type" value="Genomic_DNA"/>
</dbReference>
<feature type="domain" description="AFP-like" evidence="1">
    <location>
        <begin position="293"/>
        <end position="351"/>
    </location>
</feature>
<dbReference type="InterPro" id="IPR013132">
    <property type="entry name" value="PseI/NeuA/B-like_N"/>
</dbReference>
<dbReference type="PANTHER" id="PTHR42966:SF1">
    <property type="entry name" value="SIALIC ACID SYNTHASE"/>
    <property type="match status" value="1"/>
</dbReference>
<dbReference type="InterPro" id="IPR013785">
    <property type="entry name" value="Aldolase_TIM"/>
</dbReference>
<dbReference type="InterPro" id="IPR013974">
    <property type="entry name" value="SAF"/>
</dbReference>
<dbReference type="GO" id="GO:0047444">
    <property type="term" value="F:N-acylneuraminate-9-phosphate synthase activity"/>
    <property type="evidence" value="ECO:0007669"/>
    <property type="project" value="TreeGrafter"/>
</dbReference>
<sequence length="352" mass="34645">MAEPLHFHHADAERAARVAVIAEAGVNHNGSVDAALRLVDAAADAGADAVKFQRFDPATLLAAGAGLADYQAAGGAADAAGLLGPLVLPGDAWTRLADAAAARGIALVVTPFSPADCRALRPLATRLAAMKIASPDAVNPPLLVAAAAIGRPLIVSTGAAGLEELGPAVAAVRAGGPGSALLHCVSAYPTPPDAAALGGVAALRSACGVAVGYSDHTAGVETGGWAVAAGACVLEKHLTLDRSAPGPDHAASLEPAGFADYTRRAHAAAAAVGPLAKSPSPLEAGVAAVARQSVAAARDLPAGTVLAREDLAVMRPGTGIPAAELGALAGRRLRHAARAGHLLPRDALDPPS</sequence>
<dbReference type="KEGG" id="phm:PSMK_29840"/>
<accession>I0IIQ5</accession>
<dbReference type="InterPro" id="IPR051690">
    <property type="entry name" value="PseI-like"/>
</dbReference>
<dbReference type="HOGENOM" id="CLU_040465_0_0_0"/>
<protein>
    <submittedName>
        <fullName evidence="2">Putative sialic acid synthase</fullName>
        <ecNumber evidence="2">2.5.1.-</ecNumber>
    </submittedName>
</protein>
<dbReference type="STRING" id="1142394.PSMK_29840"/>
<dbReference type="PANTHER" id="PTHR42966">
    <property type="entry name" value="N-ACETYLNEURAMINATE SYNTHASE"/>
    <property type="match status" value="1"/>
</dbReference>
<dbReference type="SUPFAM" id="SSF51269">
    <property type="entry name" value="AFP III-like domain"/>
    <property type="match status" value="1"/>
</dbReference>
<dbReference type="RefSeq" id="WP_014438351.1">
    <property type="nucleotide sequence ID" value="NC_017080.1"/>
</dbReference>
<organism evidence="2 3">
    <name type="scientific">Phycisphaera mikurensis (strain NBRC 102666 / KCTC 22515 / FYK2301M01)</name>
    <dbReference type="NCBI Taxonomy" id="1142394"/>
    <lineage>
        <taxon>Bacteria</taxon>
        <taxon>Pseudomonadati</taxon>
        <taxon>Planctomycetota</taxon>
        <taxon>Phycisphaerae</taxon>
        <taxon>Phycisphaerales</taxon>
        <taxon>Phycisphaeraceae</taxon>
        <taxon>Phycisphaera</taxon>
    </lineage>
</organism>
<proteinExistence type="predicted"/>
<dbReference type="InterPro" id="IPR057736">
    <property type="entry name" value="SAF_PseI/NeuA/NeuB"/>
</dbReference>
<dbReference type="eggNOG" id="COG2089">
    <property type="taxonomic scope" value="Bacteria"/>
</dbReference>
<dbReference type="CDD" id="cd11615">
    <property type="entry name" value="SAF_NeuB_like"/>
    <property type="match status" value="1"/>
</dbReference>
<dbReference type="SUPFAM" id="SSF51569">
    <property type="entry name" value="Aldolase"/>
    <property type="match status" value="1"/>
</dbReference>
<dbReference type="InterPro" id="IPR036732">
    <property type="entry name" value="AFP_Neu5c_C_sf"/>
</dbReference>
<dbReference type="OrthoDB" id="9814210at2"/>
<name>I0IIQ5_PHYMF</name>
<keyword evidence="3" id="KW-1185">Reference proteome</keyword>
<dbReference type="Pfam" id="PF03102">
    <property type="entry name" value="NeuB"/>
    <property type="match status" value="1"/>
</dbReference>
<dbReference type="Gene3D" id="3.20.20.70">
    <property type="entry name" value="Aldolase class I"/>
    <property type="match status" value="1"/>
</dbReference>
<keyword evidence="2" id="KW-0808">Transferase</keyword>
<evidence type="ECO:0000313" key="2">
    <source>
        <dbReference type="EMBL" id="BAM05143.1"/>
    </source>
</evidence>
<dbReference type="Pfam" id="PF08666">
    <property type="entry name" value="SAF"/>
    <property type="match status" value="1"/>
</dbReference>
<dbReference type="InterPro" id="IPR006190">
    <property type="entry name" value="SAF_AFP_Neu5Ac"/>
</dbReference>
<dbReference type="AlphaFoldDB" id="I0IIQ5"/>
<gene>
    <name evidence="2" type="ordered locus">PSMK_29840</name>
</gene>
<dbReference type="GO" id="GO:0016051">
    <property type="term" value="P:carbohydrate biosynthetic process"/>
    <property type="evidence" value="ECO:0007669"/>
    <property type="project" value="InterPro"/>
</dbReference>
<dbReference type="SMART" id="SM00858">
    <property type="entry name" value="SAF"/>
    <property type="match status" value="1"/>
</dbReference>